<dbReference type="Pfam" id="PF10646">
    <property type="entry name" value="Germane"/>
    <property type="match status" value="1"/>
</dbReference>
<accession>A0A645JJX3</accession>
<evidence type="ECO:0000259" key="1">
    <source>
        <dbReference type="SMART" id="SM00909"/>
    </source>
</evidence>
<proteinExistence type="predicted"/>
<name>A0A645JJX3_9ZZZZ</name>
<reference evidence="2" key="1">
    <citation type="submission" date="2019-08" db="EMBL/GenBank/DDBJ databases">
        <authorList>
            <person name="Kucharzyk K."/>
            <person name="Murdoch R.W."/>
            <person name="Higgins S."/>
            <person name="Loffler F."/>
        </authorList>
    </citation>
    <scope>NUCLEOTIDE SEQUENCE</scope>
</reference>
<organism evidence="2">
    <name type="scientific">bioreactor metagenome</name>
    <dbReference type="NCBI Taxonomy" id="1076179"/>
    <lineage>
        <taxon>unclassified sequences</taxon>
        <taxon>metagenomes</taxon>
        <taxon>ecological metagenomes</taxon>
    </lineage>
</organism>
<dbReference type="EMBL" id="VSSQ01143421">
    <property type="protein sequence ID" value="MPN63667.1"/>
    <property type="molecule type" value="Genomic_DNA"/>
</dbReference>
<evidence type="ECO:0000313" key="2">
    <source>
        <dbReference type="EMBL" id="MPN63667.1"/>
    </source>
</evidence>
<dbReference type="SMART" id="SM00909">
    <property type="entry name" value="Germane"/>
    <property type="match status" value="1"/>
</dbReference>
<gene>
    <name evidence="2" type="ORF">SDC9_211432</name>
</gene>
<sequence>MYFNSSKDNKKVTITKEERIIKENELIGEIIVRELIKGPAVNSSLSPILPKNTRLLSFSINDGIAYVNLSKEAILTMSPVAEEACLRSLIWSLTQLPSIDKIKILVENKTVDTLGGNFNIAKPIGKSDVEQLEKR</sequence>
<dbReference type="InterPro" id="IPR019606">
    <property type="entry name" value="GerMN"/>
</dbReference>
<dbReference type="AlphaFoldDB" id="A0A645JJX3"/>
<feature type="domain" description="GerMN" evidence="1">
    <location>
        <begin position="28"/>
        <end position="115"/>
    </location>
</feature>
<protein>
    <recommendedName>
        <fullName evidence="1">GerMN domain-containing protein</fullName>
    </recommendedName>
</protein>
<comment type="caution">
    <text evidence="2">The sequence shown here is derived from an EMBL/GenBank/DDBJ whole genome shotgun (WGS) entry which is preliminary data.</text>
</comment>